<reference evidence="3" key="1">
    <citation type="submission" date="2017-02" db="UniProtKB">
        <authorList>
            <consortium name="WormBaseParasite"/>
        </authorList>
    </citation>
    <scope>IDENTIFICATION</scope>
</reference>
<reference evidence="1 2" key="2">
    <citation type="submission" date="2018-11" db="EMBL/GenBank/DDBJ databases">
        <authorList>
            <consortium name="Pathogen Informatics"/>
        </authorList>
    </citation>
    <scope>NUCLEOTIDE SEQUENCE [LARGE SCALE GENOMIC DNA]</scope>
</reference>
<dbReference type="OrthoDB" id="5827962at2759"/>
<evidence type="ECO:0000313" key="2">
    <source>
        <dbReference type="Proteomes" id="UP000276776"/>
    </source>
</evidence>
<evidence type="ECO:0000313" key="1">
    <source>
        <dbReference type="EMBL" id="VDN04702.1"/>
    </source>
</evidence>
<gene>
    <name evidence="1" type="ORF">TCLT_LOCUS7264</name>
</gene>
<evidence type="ECO:0000313" key="3">
    <source>
        <dbReference type="WBParaSite" id="TCLT_0000727501-mRNA-1"/>
    </source>
</evidence>
<dbReference type="Proteomes" id="UP000276776">
    <property type="component" value="Unassembled WGS sequence"/>
</dbReference>
<proteinExistence type="predicted"/>
<organism evidence="3">
    <name type="scientific">Thelazia callipaeda</name>
    <name type="common">Oriental eyeworm</name>
    <name type="synonym">Parasitic nematode</name>
    <dbReference type="NCBI Taxonomy" id="103827"/>
    <lineage>
        <taxon>Eukaryota</taxon>
        <taxon>Metazoa</taxon>
        <taxon>Ecdysozoa</taxon>
        <taxon>Nematoda</taxon>
        <taxon>Chromadorea</taxon>
        <taxon>Rhabditida</taxon>
        <taxon>Spirurina</taxon>
        <taxon>Spiruromorpha</taxon>
        <taxon>Thelazioidea</taxon>
        <taxon>Thelaziidae</taxon>
        <taxon>Thelazia</taxon>
    </lineage>
</organism>
<dbReference type="OMA" id="CFLFAIR"/>
<dbReference type="EMBL" id="UYYF01004490">
    <property type="protein sequence ID" value="VDN04702.1"/>
    <property type="molecule type" value="Genomic_DNA"/>
</dbReference>
<accession>A0A0N5D2Z3</accession>
<sequence>MASCSHEVPPLKFIATRFIALTVFQTNVHWRKLNEVIQIIRKWLQEVTLPALVKKQLLYGLSNIYREIERWNEKHAELFVEEKKNENNQRHLFRAHRKDHLRLFYGSIIWKQNKYEIDDRKTALRIISIDCADWPQMQFQLACAYAIHHLLHGQNFDKIRLRAFEKKLSGHCLYDFWFALLSGTTRAWEKMFETDGLAPKQTLSLAFQFSIVHGYFELVSFIWNQITDPQREFIGFLQWRRVCFKARHREVLHFLCEQLCAINASGLARITWNTFYQTLQNSLQVNDMRFREDAVLKLAFLLENCCPRLCNAILSMENFKAVTEAFIYDQHDVFTLFLEYLGPEQIKMTREQIDRIQGIKKSGILQMQRILSHQ</sequence>
<dbReference type="WBParaSite" id="TCLT_0000727501-mRNA-1">
    <property type="protein sequence ID" value="TCLT_0000727501-mRNA-1"/>
    <property type="gene ID" value="TCLT_0000727501"/>
</dbReference>
<name>A0A0N5D2Z3_THECL</name>
<dbReference type="AlphaFoldDB" id="A0A0N5D2Z3"/>
<keyword evidence="2" id="KW-1185">Reference proteome</keyword>
<dbReference type="STRING" id="103827.A0A0N5D2Z3"/>
<protein>
    <submittedName>
        <fullName evidence="3">ELMO domain-containing protein</fullName>
    </submittedName>
</protein>